<dbReference type="PANTHER" id="PTHR46393">
    <property type="entry name" value="SUSHI DOMAIN-CONTAINING PROTEIN"/>
    <property type="match status" value="1"/>
</dbReference>
<evidence type="ECO:0000256" key="5">
    <source>
        <dbReference type="ARBA" id="ARBA00023180"/>
    </source>
</evidence>
<dbReference type="Proteomes" id="UP000582182">
    <property type="component" value="Unassembled WGS sequence"/>
</dbReference>
<keyword evidence="9" id="KW-1185">Reference proteome</keyword>
<dbReference type="Gene3D" id="2.10.70.10">
    <property type="entry name" value="Complement Module, domain 1"/>
    <property type="match status" value="2"/>
</dbReference>
<proteinExistence type="predicted"/>
<dbReference type="PROSITE" id="PS50923">
    <property type="entry name" value="SUSHI"/>
    <property type="match status" value="1"/>
</dbReference>
<dbReference type="Pfam" id="PF00084">
    <property type="entry name" value="Sushi"/>
    <property type="match status" value="1"/>
</dbReference>
<feature type="domain" description="Sushi" evidence="7">
    <location>
        <begin position="1"/>
        <end position="61"/>
    </location>
</feature>
<dbReference type="SUPFAM" id="SSF57535">
    <property type="entry name" value="Complement control module/SCR domain"/>
    <property type="match status" value="1"/>
</dbReference>
<comment type="caution">
    <text evidence="8">The sequence shown here is derived from an EMBL/GenBank/DDBJ whole genome shotgun (WGS) entry which is preliminary data.</text>
</comment>
<dbReference type="AlphaFoldDB" id="A0A7L3M2I4"/>
<feature type="non-terminal residue" evidence="8">
    <location>
        <position position="1"/>
    </location>
</feature>
<dbReference type="CDD" id="cd00033">
    <property type="entry name" value="CCP"/>
    <property type="match status" value="1"/>
</dbReference>
<evidence type="ECO:0000256" key="2">
    <source>
        <dbReference type="ARBA" id="ARBA00022729"/>
    </source>
</evidence>
<feature type="non-terminal residue" evidence="8">
    <location>
        <position position="93"/>
    </location>
</feature>
<dbReference type="PANTHER" id="PTHR46393:SF7">
    <property type="entry name" value="COMPLEMENT C2"/>
    <property type="match status" value="1"/>
</dbReference>
<keyword evidence="5" id="KW-0325">Glycoprotein</keyword>
<evidence type="ECO:0000256" key="3">
    <source>
        <dbReference type="ARBA" id="ARBA00022737"/>
    </source>
</evidence>
<dbReference type="EMBL" id="VZTY01042810">
    <property type="protein sequence ID" value="NXU60003.1"/>
    <property type="molecule type" value="Genomic_DNA"/>
</dbReference>
<accession>A0A7L3M2I4</accession>
<comment type="caution">
    <text evidence="6">Lacks conserved residue(s) required for the propagation of feature annotation.</text>
</comment>
<protein>
    <submittedName>
        <fullName evidence="8">CR1L protein</fullName>
    </submittedName>
</protein>
<gene>
    <name evidence="8" type="primary">Cr1l</name>
    <name evidence="8" type="ORF">TURVEL_R03996</name>
</gene>
<keyword evidence="4" id="KW-1015">Disulfide bond</keyword>
<evidence type="ECO:0000256" key="1">
    <source>
        <dbReference type="ARBA" id="ARBA00022659"/>
    </source>
</evidence>
<evidence type="ECO:0000313" key="8">
    <source>
        <dbReference type="EMBL" id="NXU60003.1"/>
    </source>
</evidence>
<keyword evidence="3" id="KW-0677">Repeat</keyword>
<organism evidence="8 9">
    <name type="scientific">Turnix velox</name>
    <name type="common">Little buttonquail</name>
    <dbReference type="NCBI Taxonomy" id="2529409"/>
    <lineage>
        <taxon>Eukaryota</taxon>
        <taxon>Metazoa</taxon>
        <taxon>Chordata</taxon>
        <taxon>Craniata</taxon>
        <taxon>Vertebrata</taxon>
        <taxon>Euteleostomi</taxon>
        <taxon>Archelosauria</taxon>
        <taxon>Archosauria</taxon>
        <taxon>Dinosauria</taxon>
        <taxon>Saurischia</taxon>
        <taxon>Theropoda</taxon>
        <taxon>Coelurosauria</taxon>
        <taxon>Aves</taxon>
        <taxon>Neognathae</taxon>
        <taxon>Neoaves</taxon>
        <taxon>Charadriiformes</taxon>
        <taxon>Turnicidae</taxon>
        <taxon>Turnix</taxon>
    </lineage>
</organism>
<dbReference type="InterPro" id="IPR000436">
    <property type="entry name" value="Sushi_SCR_CCP_dom"/>
</dbReference>
<dbReference type="InterPro" id="IPR035976">
    <property type="entry name" value="Sushi/SCR/CCP_sf"/>
</dbReference>
<reference evidence="8 9" key="1">
    <citation type="submission" date="2019-09" db="EMBL/GenBank/DDBJ databases">
        <title>Bird 10,000 Genomes (B10K) Project - Family phase.</title>
        <authorList>
            <person name="Zhang G."/>
        </authorList>
    </citation>
    <scope>NUCLEOTIDE SEQUENCE [LARGE SCALE GENOMIC DNA]</scope>
    <source>
        <strain evidence="8">B10K-DU-029-46</strain>
    </source>
</reference>
<sequence length="93" mass="10382">CQQPPRLVFAELLGPLKDSYTEGDRVRYRCRPGYTMMGGRAPLLMCQSDSSWSENPDFCIGKPCEAPDVPNGQFHFGTDLRFGARVNYSCNTG</sequence>
<evidence type="ECO:0000313" key="9">
    <source>
        <dbReference type="Proteomes" id="UP000582182"/>
    </source>
</evidence>
<dbReference type="SMART" id="SM00032">
    <property type="entry name" value="CCP"/>
    <property type="match status" value="1"/>
</dbReference>
<evidence type="ECO:0000259" key="7">
    <source>
        <dbReference type="PROSITE" id="PS50923"/>
    </source>
</evidence>
<keyword evidence="1 6" id="KW-0768">Sushi</keyword>
<name>A0A7L3M2I4_9CHAR</name>
<keyword evidence="2" id="KW-0732">Signal</keyword>
<dbReference type="OrthoDB" id="6127264at2759"/>
<evidence type="ECO:0000256" key="6">
    <source>
        <dbReference type="PROSITE-ProRule" id="PRU00302"/>
    </source>
</evidence>
<evidence type="ECO:0000256" key="4">
    <source>
        <dbReference type="ARBA" id="ARBA00023157"/>
    </source>
</evidence>